<sequence length="287" mass="32452">MRRQCLRRRKERRRCRPVRDACLPPVASCSVRVTRMVSGAHFQRAFIFRHDRFLLIMDFPRFRSMRVLLVEDNPILAQSLADALSSARFAVDHMADGEAADHVLHTQDYALVILDLGLPKLDGLDVLRRLRARRNPVPVLILTAHGSVEDRVRGLDLGADDYLAKPFELTELEARARALIRRSLGHEHGRVECGPLAFDSVDRSFRLNNDALALTPRERSVLEVLILRNGRAINKETLSEKIFGLDESVNADAIEIYVHRLRKKLEGSGVAIVTLRGLGYLLEAQPS</sequence>
<dbReference type="InterPro" id="IPR039420">
    <property type="entry name" value="WalR-like"/>
</dbReference>
<evidence type="ECO:0000256" key="7">
    <source>
        <dbReference type="PROSITE-ProRule" id="PRU01091"/>
    </source>
</evidence>
<dbReference type="SUPFAM" id="SSF52172">
    <property type="entry name" value="CheY-like"/>
    <property type="match status" value="1"/>
</dbReference>
<dbReference type="InterPro" id="IPR036388">
    <property type="entry name" value="WH-like_DNA-bd_sf"/>
</dbReference>
<evidence type="ECO:0000256" key="5">
    <source>
        <dbReference type="ARBA" id="ARBA00023163"/>
    </source>
</evidence>
<dbReference type="AlphaFoldDB" id="Q3JG75"/>
<dbReference type="PANTHER" id="PTHR48111">
    <property type="entry name" value="REGULATOR OF RPOS"/>
    <property type="match status" value="1"/>
</dbReference>
<dbReference type="KEGG" id="bpm:BURPS1710b_A2277"/>
<dbReference type="Proteomes" id="UP000002700">
    <property type="component" value="Chromosome II"/>
</dbReference>
<evidence type="ECO:0000256" key="1">
    <source>
        <dbReference type="ARBA" id="ARBA00022553"/>
    </source>
</evidence>
<keyword evidence="2" id="KW-0902">Two-component regulatory system</keyword>
<gene>
    <name evidence="10" type="ordered locus">BURPS1710b_A2277</name>
</gene>
<feature type="domain" description="Response regulatory" evidence="8">
    <location>
        <begin position="66"/>
        <end position="180"/>
    </location>
</feature>
<evidence type="ECO:0000259" key="9">
    <source>
        <dbReference type="PROSITE" id="PS51755"/>
    </source>
</evidence>
<dbReference type="Pfam" id="PF00486">
    <property type="entry name" value="Trans_reg_C"/>
    <property type="match status" value="1"/>
</dbReference>
<accession>Q3JG75</accession>
<reference evidence="10 11" key="1">
    <citation type="submission" date="2005-09" db="EMBL/GenBank/DDBJ databases">
        <authorList>
            <person name="Woods D.E."/>
            <person name="Nierman W.C."/>
        </authorList>
    </citation>
    <scope>NUCLEOTIDE SEQUENCE [LARGE SCALE GENOMIC DNA]</scope>
    <source>
        <strain evidence="10 11">1710b</strain>
    </source>
</reference>
<dbReference type="EMBL" id="CP000125">
    <property type="protein sequence ID" value="ABA51767.1"/>
    <property type="molecule type" value="Genomic_DNA"/>
</dbReference>
<keyword evidence="1 6" id="KW-0597">Phosphoprotein</keyword>
<dbReference type="Gene3D" id="3.40.50.2300">
    <property type="match status" value="1"/>
</dbReference>
<organism evidence="10 11">
    <name type="scientific">Burkholderia pseudomallei (strain 1710b)</name>
    <dbReference type="NCBI Taxonomy" id="320372"/>
    <lineage>
        <taxon>Bacteria</taxon>
        <taxon>Pseudomonadati</taxon>
        <taxon>Pseudomonadota</taxon>
        <taxon>Betaproteobacteria</taxon>
        <taxon>Burkholderiales</taxon>
        <taxon>Burkholderiaceae</taxon>
        <taxon>Burkholderia</taxon>
        <taxon>pseudomallei group</taxon>
    </lineage>
</organism>
<keyword evidence="3" id="KW-0805">Transcription regulation</keyword>
<evidence type="ECO:0000256" key="6">
    <source>
        <dbReference type="PROSITE-ProRule" id="PRU00169"/>
    </source>
</evidence>
<dbReference type="PROSITE" id="PS50110">
    <property type="entry name" value="RESPONSE_REGULATORY"/>
    <property type="match status" value="1"/>
</dbReference>
<dbReference type="PANTHER" id="PTHR48111:SF67">
    <property type="entry name" value="TRANSCRIPTIONAL REGULATORY PROTEIN TCTD"/>
    <property type="match status" value="1"/>
</dbReference>
<dbReference type="GO" id="GO:0005829">
    <property type="term" value="C:cytosol"/>
    <property type="evidence" value="ECO:0007669"/>
    <property type="project" value="TreeGrafter"/>
</dbReference>
<feature type="domain" description="OmpR/PhoB-type" evidence="9">
    <location>
        <begin position="188"/>
        <end position="284"/>
    </location>
</feature>
<feature type="modified residue" description="4-aspartylphosphate" evidence="6">
    <location>
        <position position="115"/>
    </location>
</feature>
<proteinExistence type="predicted"/>
<keyword evidence="4 7" id="KW-0238">DNA-binding</keyword>
<name>Q3JG75_BURP1</name>
<evidence type="ECO:0000259" key="8">
    <source>
        <dbReference type="PROSITE" id="PS50110"/>
    </source>
</evidence>
<evidence type="ECO:0000256" key="4">
    <source>
        <dbReference type="ARBA" id="ARBA00023125"/>
    </source>
</evidence>
<dbReference type="Gene3D" id="6.10.250.690">
    <property type="match status" value="1"/>
</dbReference>
<dbReference type="Pfam" id="PF00072">
    <property type="entry name" value="Response_reg"/>
    <property type="match status" value="1"/>
</dbReference>
<dbReference type="FunFam" id="3.40.50.2300:FF:000002">
    <property type="entry name" value="DNA-binding response regulator PhoP"/>
    <property type="match status" value="1"/>
</dbReference>
<protein>
    <submittedName>
        <fullName evidence="10">DNA-binding response regulator TctD</fullName>
    </submittedName>
</protein>
<evidence type="ECO:0000313" key="10">
    <source>
        <dbReference type="EMBL" id="ABA51767.1"/>
    </source>
</evidence>
<dbReference type="EnsemblBacteria" id="ABA51767">
    <property type="protein sequence ID" value="ABA51767"/>
    <property type="gene ID" value="BURPS1710b_A2277"/>
</dbReference>
<keyword evidence="5" id="KW-0804">Transcription</keyword>
<dbReference type="PROSITE" id="PS51755">
    <property type="entry name" value="OMPR_PHOB"/>
    <property type="match status" value="1"/>
</dbReference>
<dbReference type="SMART" id="SM00448">
    <property type="entry name" value="REC"/>
    <property type="match status" value="1"/>
</dbReference>
<dbReference type="CDD" id="cd00383">
    <property type="entry name" value="trans_reg_C"/>
    <property type="match status" value="1"/>
</dbReference>
<evidence type="ECO:0000256" key="3">
    <source>
        <dbReference type="ARBA" id="ARBA00023015"/>
    </source>
</evidence>
<dbReference type="GO" id="GO:0006355">
    <property type="term" value="P:regulation of DNA-templated transcription"/>
    <property type="evidence" value="ECO:0007669"/>
    <property type="project" value="InterPro"/>
</dbReference>
<evidence type="ECO:0000313" key="11">
    <source>
        <dbReference type="Proteomes" id="UP000002700"/>
    </source>
</evidence>
<dbReference type="SMART" id="SM00862">
    <property type="entry name" value="Trans_reg_C"/>
    <property type="match status" value="1"/>
</dbReference>
<dbReference type="CDD" id="cd17624">
    <property type="entry name" value="REC_OmpR_PmrA-like"/>
    <property type="match status" value="1"/>
</dbReference>
<dbReference type="InterPro" id="IPR001789">
    <property type="entry name" value="Sig_transdc_resp-reg_receiver"/>
</dbReference>
<evidence type="ECO:0000256" key="2">
    <source>
        <dbReference type="ARBA" id="ARBA00023012"/>
    </source>
</evidence>
<dbReference type="InterPro" id="IPR011006">
    <property type="entry name" value="CheY-like_superfamily"/>
</dbReference>
<dbReference type="GO" id="GO:0000156">
    <property type="term" value="F:phosphorelay response regulator activity"/>
    <property type="evidence" value="ECO:0007669"/>
    <property type="project" value="TreeGrafter"/>
</dbReference>
<dbReference type="InterPro" id="IPR001867">
    <property type="entry name" value="OmpR/PhoB-type_DNA-bd"/>
</dbReference>
<dbReference type="HOGENOM" id="CLU_000445_30_1_4"/>
<dbReference type="Gene3D" id="1.10.10.10">
    <property type="entry name" value="Winged helix-like DNA-binding domain superfamily/Winged helix DNA-binding domain"/>
    <property type="match status" value="1"/>
</dbReference>
<feature type="DNA-binding region" description="OmpR/PhoB-type" evidence="7">
    <location>
        <begin position="188"/>
        <end position="284"/>
    </location>
</feature>
<dbReference type="GO" id="GO:0032993">
    <property type="term" value="C:protein-DNA complex"/>
    <property type="evidence" value="ECO:0007669"/>
    <property type="project" value="TreeGrafter"/>
</dbReference>
<dbReference type="GO" id="GO:0000976">
    <property type="term" value="F:transcription cis-regulatory region binding"/>
    <property type="evidence" value="ECO:0007669"/>
    <property type="project" value="TreeGrafter"/>
</dbReference>